<keyword evidence="4" id="KW-0630">Potassium</keyword>
<dbReference type="InterPro" id="IPR006036">
    <property type="entry name" value="K_uptake_TrkA"/>
</dbReference>
<dbReference type="EMBL" id="JACXWD010000019">
    <property type="protein sequence ID" value="MBD3867978.1"/>
    <property type="molecule type" value="Genomic_DNA"/>
</dbReference>
<evidence type="ECO:0000259" key="7">
    <source>
        <dbReference type="PROSITE" id="PS51201"/>
    </source>
</evidence>
<comment type="caution">
    <text evidence="9">The sequence shown here is derived from an EMBL/GenBank/DDBJ whole genome shotgun (WGS) entry which is preliminary data.</text>
</comment>
<dbReference type="Proteomes" id="UP000648239">
    <property type="component" value="Unassembled WGS sequence"/>
</dbReference>
<name>A0A8J7CL89_9BACT</name>
<dbReference type="InterPro" id="IPR036721">
    <property type="entry name" value="RCK_C_sf"/>
</dbReference>
<dbReference type="Pfam" id="PF02254">
    <property type="entry name" value="TrkA_N"/>
    <property type="match status" value="2"/>
</dbReference>
<dbReference type="InterPro" id="IPR036291">
    <property type="entry name" value="NAD(P)-bd_dom_sf"/>
</dbReference>
<feature type="domain" description="RCK C-terminal" evidence="8">
    <location>
        <begin position="369"/>
        <end position="450"/>
    </location>
</feature>
<dbReference type="Gene3D" id="3.30.70.1450">
    <property type="entry name" value="Regulator of K+ conductance, C-terminal domain"/>
    <property type="match status" value="2"/>
</dbReference>
<evidence type="ECO:0000259" key="8">
    <source>
        <dbReference type="PROSITE" id="PS51202"/>
    </source>
</evidence>
<evidence type="ECO:0000313" key="9">
    <source>
        <dbReference type="EMBL" id="MBD3867978.1"/>
    </source>
</evidence>
<dbReference type="PROSITE" id="PS51201">
    <property type="entry name" value="RCK_N"/>
    <property type="match status" value="2"/>
</dbReference>
<keyword evidence="5" id="KW-0520">NAD</keyword>
<feature type="domain" description="RCK C-terminal" evidence="8">
    <location>
        <begin position="143"/>
        <end position="227"/>
    </location>
</feature>
<dbReference type="PANTHER" id="PTHR43833:SF5">
    <property type="entry name" value="TRK SYSTEM POTASSIUM UPTAKE PROTEIN TRKA"/>
    <property type="match status" value="1"/>
</dbReference>
<dbReference type="InterPro" id="IPR050721">
    <property type="entry name" value="Trk_Ktr_HKT_K-transport"/>
</dbReference>
<dbReference type="SUPFAM" id="SSF51735">
    <property type="entry name" value="NAD(P)-binding Rossmann-fold domains"/>
    <property type="match status" value="2"/>
</dbReference>
<evidence type="ECO:0000313" key="10">
    <source>
        <dbReference type="Proteomes" id="UP000648239"/>
    </source>
</evidence>
<accession>A0A8J7CL89</accession>
<dbReference type="PROSITE" id="PS51202">
    <property type="entry name" value="RCK_C"/>
    <property type="match status" value="2"/>
</dbReference>
<dbReference type="PANTHER" id="PTHR43833">
    <property type="entry name" value="POTASSIUM CHANNEL PROTEIN 2-RELATED-RELATED"/>
    <property type="match status" value="1"/>
</dbReference>
<dbReference type="PRINTS" id="PR00335">
    <property type="entry name" value="KUPTAKETRKA"/>
</dbReference>
<evidence type="ECO:0000256" key="2">
    <source>
        <dbReference type="ARBA" id="ARBA00022448"/>
    </source>
</evidence>
<dbReference type="GO" id="GO:0015079">
    <property type="term" value="F:potassium ion transmembrane transporter activity"/>
    <property type="evidence" value="ECO:0007669"/>
    <property type="project" value="InterPro"/>
</dbReference>
<evidence type="ECO:0000256" key="4">
    <source>
        <dbReference type="ARBA" id="ARBA00022958"/>
    </source>
</evidence>
<dbReference type="AlphaFoldDB" id="A0A8J7CL89"/>
<dbReference type="InterPro" id="IPR006037">
    <property type="entry name" value="RCK_C"/>
</dbReference>
<feature type="domain" description="RCK N-terminal" evidence="7">
    <location>
        <begin position="232"/>
        <end position="350"/>
    </location>
</feature>
<dbReference type="Gene3D" id="3.40.50.720">
    <property type="entry name" value="NAD(P)-binding Rossmann-like Domain"/>
    <property type="match status" value="2"/>
</dbReference>
<dbReference type="Pfam" id="PF02080">
    <property type="entry name" value="TrkA_C"/>
    <property type="match status" value="1"/>
</dbReference>
<evidence type="ECO:0000256" key="1">
    <source>
        <dbReference type="ARBA" id="ARBA00017378"/>
    </source>
</evidence>
<proteinExistence type="predicted"/>
<organism evidence="9 10">
    <name type="scientific">Candidatus Polarisedimenticola svalbardensis</name>
    <dbReference type="NCBI Taxonomy" id="2886004"/>
    <lineage>
        <taxon>Bacteria</taxon>
        <taxon>Pseudomonadati</taxon>
        <taxon>Acidobacteriota</taxon>
        <taxon>Candidatus Polarisedimenticolia</taxon>
        <taxon>Candidatus Polarisedimenticolales</taxon>
        <taxon>Candidatus Polarisedimenticolaceae</taxon>
        <taxon>Candidatus Polarisedimenticola</taxon>
    </lineage>
</organism>
<feature type="domain" description="RCK N-terminal" evidence="7">
    <location>
        <begin position="8"/>
        <end position="125"/>
    </location>
</feature>
<keyword evidence="6" id="KW-0406">Ion transport</keyword>
<sequence>MRASIPVVMRIFIVGAGQVGYHIASSLVTEGHDLVIIEKNRDNAKAMEKILDVLAVTGDGCDPTLLKRRGVGTADLFFAVSNNDAANLLAALTAKRLGAKRCVVRLGDPKYGKNPLLMEEPEIMPLFPERLVAEEIRSLTKVPGVARVRYFADDKLVLLQARPSSRADIYNRPLRELRGPEGWVLTGISRSTGIVIPSGDTVLRPGEPLYAVGRTESIPEFLESIGVSHQPTRKVVIAGAGHVGSWLAGMLVEDGIEVSVVQRGADRAFDLASRVPGALVLKGDATDPAILKEAGVQQADYFVAATAEDETNIMCSLLARELGARTMITLYHNPVFLNVLRAARIDLPVSPRMMIAGTILRMVHPQEIMTLDMVEGGDAEVVEFEIPEGAQVLKRHMRDLNFPKHAIVGAVIRGEEMFVPEGNFKFQKGDDALVFTKSDSLPAVEKMFRGK</sequence>
<gene>
    <name evidence="9" type="primary">trkA</name>
    <name evidence="9" type="ORF">IFK94_07630</name>
</gene>
<dbReference type="SUPFAM" id="SSF116726">
    <property type="entry name" value="TrkA C-terminal domain-like"/>
    <property type="match status" value="2"/>
</dbReference>
<evidence type="ECO:0000256" key="6">
    <source>
        <dbReference type="ARBA" id="ARBA00023065"/>
    </source>
</evidence>
<evidence type="ECO:0000256" key="5">
    <source>
        <dbReference type="ARBA" id="ARBA00023027"/>
    </source>
</evidence>
<dbReference type="InterPro" id="IPR003148">
    <property type="entry name" value="RCK_N"/>
</dbReference>
<dbReference type="NCBIfam" id="NF007039">
    <property type="entry name" value="PRK09496.3-2"/>
    <property type="match status" value="1"/>
</dbReference>
<keyword evidence="3" id="KW-0633">Potassium transport</keyword>
<reference evidence="9 10" key="1">
    <citation type="submission" date="2020-08" db="EMBL/GenBank/DDBJ databases">
        <title>Acidobacteriota in marine sediments use diverse sulfur dissimilation pathways.</title>
        <authorList>
            <person name="Wasmund K."/>
        </authorList>
    </citation>
    <scope>NUCLEOTIDE SEQUENCE [LARGE SCALE GENOMIC DNA]</scope>
    <source>
        <strain evidence="9">MAG AM4</strain>
    </source>
</reference>
<dbReference type="GO" id="GO:0005886">
    <property type="term" value="C:plasma membrane"/>
    <property type="evidence" value="ECO:0007669"/>
    <property type="project" value="InterPro"/>
</dbReference>
<evidence type="ECO:0000256" key="3">
    <source>
        <dbReference type="ARBA" id="ARBA00022538"/>
    </source>
</evidence>
<protein>
    <recommendedName>
        <fullName evidence="1">Trk system potassium uptake protein TrkA</fullName>
    </recommendedName>
</protein>
<keyword evidence="2" id="KW-0813">Transport</keyword>